<keyword evidence="1" id="KW-0863">Zinc-finger</keyword>
<dbReference type="EMBL" id="BGPR01098583">
    <property type="protein sequence ID" value="GBM49680.1"/>
    <property type="molecule type" value="Genomic_DNA"/>
</dbReference>
<keyword evidence="1" id="KW-0479">Metal-binding</keyword>
<organism evidence="4 6">
    <name type="scientific">Araneus ventricosus</name>
    <name type="common">Orbweaver spider</name>
    <name type="synonym">Epeira ventricosa</name>
    <dbReference type="NCBI Taxonomy" id="182803"/>
    <lineage>
        <taxon>Eukaryota</taxon>
        <taxon>Metazoa</taxon>
        <taxon>Ecdysozoa</taxon>
        <taxon>Arthropoda</taxon>
        <taxon>Chelicerata</taxon>
        <taxon>Arachnida</taxon>
        <taxon>Araneae</taxon>
        <taxon>Araneomorphae</taxon>
        <taxon>Entelegynae</taxon>
        <taxon>Araneoidea</taxon>
        <taxon>Araneidae</taxon>
        <taxon>Araneus</taxon>
    </lineage>
</organism>
<keyword evidence="6" id="KW-1185">Reference proteome</keyword>
<reference evidence="4 6" key="1">
    <citation type="journal article" date="2019" name="Sci. Rep.">
        <title>Orb-weaving spider Araneus ventricosus genome elucidates the spidroin gene catalogue.</title>
        <authorList>
            <person name="Kono N."/>
            <person name="Nakamura H."/>
            <person name="Ohtoshi R."/>
            <person name="Moran D.A.P."/>
            <person name="Shinohara A."/>
            <person name="Yoshida Y."/>
            <person name="Fujiwara M."/>
            <person name="Mori M."/>
            <person name="Tomita M."/>
            <person name="Arakawa K."/>
        </authorList>
    </citation>
    <scope>NUCLEOTIDE SEQUENCE [LARGE SCALE GENOMIC DNA]</scope>
</reference>
<evidence type="ECO:0000313" key="6">
    <source>
        <dbReference type="Proteomes" id="UP000499080"/>
    </source>
</evidence>
<feature type="non-terminal residue" evidence="4">
    <location>
        <position position="1"/>
    </location>
</feature>
<dbReference type="Proteomes" id="UP000499080">
    <property type="component" value="Unassembled WGS sequence"/>
</dbReference>
<evidence type="ECO:0000313" key="5">
    <source>
        <dbReference type="EMBL" id="GBM49680.1"/>
    </source>
</evidence>
<accession>A0A4Y2G731</accession>
<dbReference type="GO" id="GO:0003676">
    <property type="term" value="F:nucleic acid binding"/>
    <property type="evidence" value="ECO:0007669"/>
    <property type="project" value="InterPro"/>
</dbReference>
<dbReference type="InterPro" id="IPR001878">
    <property type="entry name" value="Znf_CCHC"/>
</dbReference>
<proteinExistence type="predicted"/>
<dbReference type="AlphaFoldDB" id="A0A4Y2G731"/>
<keyword evidence="1" id="KW-0862">Zinc</keyword>
<evidence type="ECO:0000313" key="3">
    <source>
        <dbReference type="EMBL" id="GBM49656.1"/>
    </source>
</evidence>
<dbReference type="GO" id="GO:0008270">
    <property type="term" value="F:zinc ion binding"/>
    <property type="evidence" value="ECO:0007669"/>
    <property type="project" value="UniProtKB-KW"/>
</dbReference>
<name>A0A4Y2G731_ARAVE</name>
<dbReference type="OrthoDB" id="116316at2759"/>
<dbReference type="EMBL" id="BGPR01098576">
    <property type="protein sequence ID" value="GBM49656.1"/>
    <property type="molecule type" value="Genomic_DNA"/>
</dbReference>
<evidence type="ECO:0000256" key="1">
    <source>
        <dbReference type="PROSITE-ProRule" id="PRU00047"/>
    </source>
</evidence>
<evidence type="ECO:0000313" key="4">
    <source>
        <dbReference type="EMBL" id="GBM49672.1"/>
    </source>
</evidence>
<dbReference type="PROSITE" id="PS50158">
    <property type="entry name" value="ZF_CCHC"/>
    <property type="match status" value="1"/>
</dbReference>
<dbReference type="SUPFAM" id="SSF57756">
    <property type="entry name" value="Retrovirus zinc finger-like domains"/>
    <property type="match status" value="1"/>
</dbReference>
<dbReference type="Pfam" id="PF14223">
    <property type="entry name" value="Retrotran_gag_2"/>
    <property type="match status" value="1"/>
</dbReference>
<dbReference type="EMBL" id="BGPR01098581">
    <property type="protein sequence ID" value="GBM49672.1"/>
    <property type="molecule type" value="Genomic_DNA"/>
</dbReference>
<feature type="domain" description="CCHC-type" evidence="2">
    <location>
        <begin position="113"/>
        <end position="128"/>
    </location>
</feature>
<sequence length="141" mass="16058">IQEEESIGLSAARLRQLLNQLTEAGARIAEWHQSFQVIASLPMEFSGIVQSIYRWEDGKFAFDNVVNELVAEESRLKQCQSDRDFIALEGKLDRIKFNKFVSNKCKKDIAKVRKCFGCGKPGHVITNCHVKFKVISVKKLN</sequence>
<comment type="caution">
    <text evidence="4">The sequence shown here is derived from an EMBL/GenBank/DDBJ whole genome shotgun (WGS) entry which is preliminary data.</text>
</comment>
<evidence type="ECO:0000259" key="2">
    <source>
        <dbReference type="PROSITE" id="PS50158"/>
    </source>
</evidence>
<dbReference type="InterPro" id="IPR036875">
    <property type="entry name" value="Znf_CCHC_sf"/>
</dbReference>
<protein>
    <recommendedName>
        <fullName evidence="2">CCHC-type domain-containing protein</fullName>
    </recommendedName>
</protein>
<gene>
    <name evidence="4" type="ORF">AVEN_119502_1</name>
    <name evidence="5" type="ORF">AVEN_160778_1</name>
    <name evidence="3" type="ORF">AVEN_43242_1</name>
</gene>